<gene>
    <name evidence="3" type="ORF">H8E80_03535</name>
</gene>
<organism evidence="3 4">
    <name type="scientific">Candidatus Desulfaltia bathyphila</name>
    <dbReference type="NCBI Taxonomy" id="2841697"/>
    <lineage>
        <taxon>Bacteria</taxon>
        <taxon>Pseudomonadati</taxon>
        <taxon>Thermodesulfobacteriota</taxon>
        <taxon>Desulfobacteria</taxon>
        <taxon>Desulfobacterales</taxon>
        <taxon>Desulfobacterales incertae sedis</taxon>
        <taxon>Candidatus Desulfaltia</taxon>
    </lineage>
</organism>
<dbReference type="PANTHER" id="PTHR43566">
    <property type="entry name" value="CONSERVED PROTEIN"/>
    <property type="match status" value="1"/>
</dbReference>
<dbReference type="Pfam" id="PF13173">
    <property type="entry name" value="AAA_14"/>
    <property type="match status" value="1"/>
</dbReference>
<dbReference type="InterPro" id="IPR027417">
    <property type="entry name" value="P-loop_NTPase"/>
</dbReference>
<protein>
    <submittedName>
        <fullName evidence="3">ATP-binding protein</fullName>
    </submittedName>
</protein>
<feature type="domain" description="DUF4143" evidence="2">
    <location>
        <begin position="214"/>
        <end position="367"/>
    </location>
</feature>
<evidence type="ECO:0000259" key="2">
    <source>
        <dbReference type="Pfam" id="PF13635"/>
    </source>
</evidence>
<comment type="caution">
    <text evidence="3">The sequence shown here is derived from an EMBL/GenBank/DDBJ whole genome shotgun (WGS) entry which is preliminary data.</text>
</comment>
<keyword evidence="3" id="KW-0067">ATP-binding</keyword>
<dbReference type="InterPro" id="IPR025420">
    <property type="entry name" value="DUF4143"/>
</dbReference>
<dbReference type="Proteomes" id="UP000603545">
    <property type="component" value="Unassembled WGS sequence"/>
</dbReference>
<dbReference type="EMBL" id="JACNLL010000035">
    <property type="protein sequence ID" value="MBC8199103.1"/>
    <property type="molecule type" value="Genomic_DNA"/>
</dbReference>
<dbReference type="PANTHER" id="PTHR43566:SF1">
    <property type="entry name" value="AAA+ ATPASE DOMAIN-CONTAINING PROTEIN"/>
    <property type="match status" value="1"/>
</dbReference>
<dbReference type="Gene3D" id="3.40.50.300">
    <property type="entry name" value="P-loop containing nucleotide triphosphate hydrolases"/>
    <property type="match status" value="1"/>
</dbReference>
<sequence length="421" mass="49379">MKSRKSLQPLLKQKKDKKVSLLIGARQVGKTTILKALHDEIAISSKAVFLDLDIYSNYEKVSAFENFLNTLRLNGYDENQREFFYVFLDEFQRYPGLTLVMKNIYDNFDNIKIYASGSSSIKIKDEIQESLAGRKQTTYVYPLSFEEFLWFKEDKDAIQHLHNIRKLKGKHLTQLTSKLFAYLNEFMVTGSYPEVVLENDKTGVLESIFDLYVKKDLLEYLNVSKIGHVKRLIEYLAINNGQKIKYNEIGQICSLRYKEVLNYIELLIETYLVVSLRPFFSNKNSELVKIPKIYFIDNGVRNYFINNFNPVNKRNDSGFLFEGFVLSELLKSGIKTDIIKFWQDKNRHEVDIILDFISKQIPIEIKYKENLKREDFIGLKAFCDMYPESRAPFLINLGRQKQEKGYELILPYDLSFSGREL</sequence>
<accession>A0A8J6N4F3</accession>
<evidence type="ECO:0000313" key="3">
    <source>
        <dbReference type="EMBL" id="MBC8199103.1"/>
    </source>
</evidence>
<reference evidence="3 4" key="1">
    <citation type="submission" date="2020-08" db="EMBL/GenBank/DDBJ databases">
        <title>Bridging the membrane lipid divide: bacteria of the FCB group superphylum have the potential to synthesize archaeal ether lipids.</title>
        <authorList>
            <person name="Villanueva L."/>
            <person name="Von Meijenfeldt F.A.B."/>
            <person name="Westbye A.B."/>
            <person name="Yadav S."/>
            <person name="Hopmans E.C."/>
            <person name="Dutilh B.E."/>
            <person name="Sinninghe Damste J.S."/>
        </authorList>
    </citation>
    <scope>NUCLEOTIDE SEQUENCE [LARGE SCALE GENOMIC DNA]</scope>
    <source>
        <strain evidence="3">NIOZ-UU82</strain>
    </source>
</reference>
<dbReference type="InterPro" id="IPR041682">
    <property type="entry name" value="AAA_14"/>
</dbReference>
<name>A0A8J6N4F3_9BACT</name>
<evidence type="ECO:0000313" key="4">
    <source>
        <dbReference type="Proteomes" id="UP000603545"/>
    </source>
</evidence>
<evidence type="ECO:0000259" key="1">
    <source>
        <dbReference type="Pfam" id="PF13173"/>
    </source>
</evidence>
<dbReference type="Pfam" id="PF13635">
    <property type="entry name" value="DUF4143"/>
    <property type="match status" value="1"/>
</dbReference>
<dbReference type="GO" id="GO:0005524">
    <property type="term" value="F:ATP binding"/>
    <property type="evidence" value="ECO:0007669"/>
    <property type="project" value="UniProtKB-KW"/>
</dbReference>
<proteinExistence type="predicted"/>
<dbReference type="AlphaFoldDB" id="A0A8J6N4F3"/>
<keyword evidence="3" id="KW-0547">Nucleotide-binding</keyword>
<feature type="domain" description="AAA" evidence="1">
    <location>
        <begin position="17"/>
        <end position="149"/>
    </location>
</feature>
<dbReference type="SUPFAM" id="SSF52540">
    <property type="entry name" value="P-loop containing nucleoside triphosphate hydrolases"/>
    <property type="match status" value="1"/>
</dbReference>